<dbReference type="Gene3D" id="1.10.1740.10">
    <property type="match status" value="1"/>
</dbReference>
<gene>
    <name evidence="8" type="ORF">EQM06_05730</name>
</gene>
<evidence type="ECO:0000256" key="2">
    <source>
        <dbReference type="ARBA" id="ARBA00023015"/>
    </source>
</evidence>
<dbReference type="EMBL" id="CP035281">
    <property type="protein sequence ID" value="QAT42768.1"/>
    <property type="molecule type" value="Genomic_DNA"/>
</dbReference>
<dbReference type="RefSeq" id="WP_128745417.1">
    <property type="nucleotide sequence ID" value="NZ_CP035281.1"/>
</dbReference>
<feature type="domain" description="RNA polymerase sigma factor 70 region 4 type 2" evidence="7">
    <location>
        <begin position="120"/>
        <end position="171"/>
    </location>
</feature>
<proteinExistence type="inferred from homology"/>
<dbReference type="InterPro" id="IPR013249">
    <property type="entry name" value="RNA_pol_sigma70_r4_t2"/>
</dbReference>
<name>A0A410PV39_9FIRM</name>
<dbReference type="Proteomes" id="UP000287601">
    <property type="component" value="Chromosome"/>
</dbReference>
<keyword evidence="4" id="KW-0238">DNA-binding</keyword>
<feature type="domain" description="RNA polymerase sigma-70 region 2" evidence="6">
    <location>
        <begin position="44"/>
        <end position="90"/>
    </location>
</feature>
<evidence type="ECO:0000259" key="7">
    <source>
        <dbReference type="Pfam" id="PF08281"/>
    </source>
</evidence>
<evidence type="ECO:0000256" key="3">
    <source>
        <dbReference type="ARBA" id="ARBA00023082"/>
    </source>
</evidence>
<dbReference type="Pfam" id="PF08281">
    <property type="entry name" value="Sigma70_r4_2"/>
    <property type="match status" value="1"/>
</dbReference>
<dbReference type="GO" id="GO:0016987">
    <property type="term" value="F:sigma factor activity"/>
    <property type="evidence" value="ECO:0007669"/>
    <property type="project" value="UniProtKB-KW"/>
</dbReference>
<accession>A0A410PV39</accession>
<reference evidence="8 9" key="1">
    <citation type="submission" date="2019-01" db="EMBL/GenBank/DDBJ databases">
        <title>Draft genomes of a novel of Aminipila strains.</title>
        <authorList>
            <person name="Ma S."/>
        </authorList>
    </citation>
    <scope>NUCLEOTIDE SEQUENCE [LARGE SCALE GENOMIC DNA]</scope>
    <source>
        <strain evidence="9">JN-39</strain>
    </source>
</reference>
<dbReference type="SUPFAM" id="SSF88946">
    <property type="entry name" value="Sigma2 domain of RNA polymerase sigma factors"/>
    <property type="match status" value="1"/>
</dbReference>
<dbReference type="OrthoDB" id="190020at2"/>
<dbReference type="PANTHER" id="PTHR43133:SF8">
    <property type="entry name" value="RNA POLYMERASE SIGMA FACTOR HI_1459-RELATED"/>
    <property type="match status" value="1"/>
</dbReference>
<dbReference type="Pfam" id="PF04542">
    <property type="entry name" value="Sigma70_r2"/>
    <property type="match status" value="1"/>
</dbReference>
<dbReference type="SUPFAM" id="SSF88659">
    <property type="entry name" value="Sigma3 and sigma4 domains of RNA polymerase sigma factors"/>
    <property type="match status" value="1"/>
</dbReference>
<dbReference type="AlphaFoldDB" id="A0A410PV39"/>
<evidence type="ECO:0000256" key="4">
    <source>
        <dbReference type="ARBA" id="ARBA00023125"/>
    </source>
</evidence>
<keyword evidence="9" id="KW-1185">Reference proteome</keyword>
<evidence type="ECO:0000313" key="9">
    <source>
        <dbReference type="Proteomes" id="UP000287601"/>
    </source>
</evidence>
<dbReference type="InterPro" id="IPR013325">
    <property type="entry name" value="RNA_pol_sigma_r2"/>
</dbReference>
<protein>
    <submittedName>
        <fullName evidence="8">Sigma-70 family RNA polymerase sigma factor</fullName>
    </submittedName>
</protein>
<dbReference type="InterPro" id="IPR007627">
    <property type="entry name" value="RNA_pol_sigma70_r2"/>
</dbReference>
<keyword evidence="5" id="KW-0804">Transcription</keyword>
<evidence type="ECO:0000259" key="6">
    <source>
        <dbReference type="Pfam" id="PF04542"/>
    </source>
</evidence>
<keyword evidence="3" id="KW-0731">Sigma factor</keyword>
<dbReference type="GO" id="GO:0003677">
    <property type="term" value="F:DNA binding"/>
    <property type="evidence" value="ECO:0007669"/>
    <property type="project" value="UniProtKB-KW"/>
</dbReference>
<dbReference type="KEGG" id="amij:EQM06_05730"/>
<dbReference type="InterPro" id="IPR013324">
    <property type="entry name" value="RNA_pol_sigma_r3/r4-like"/>
</dbReference>
<dbReference type="NCBIfam" id="TIGR02937">
    <property type="entry name" value="sigma70-ECF"/>
    <property type="match status" value="1"/>
</dbReference>
<dbReference type="InterPro" id="IPR014284">
    <property type="entry name" value="RNA_pol_sigma-70_dom"/>
</dbReference>
<sequence length="182" mass="21127">MKEDEKLLLNLKKRKRDALDKVMKEYTPYVSVIIYNIIGNIMTKEDVEEATADVFVGLWKHTDSLDSEKGTVKAYLGAAARNCAKNKLRQVSVHQELDERMTAENPEPVAYLEQREKQKQLIHLISTLGETDSELFMRYYYYDEKISKIAKLTGMNASTIKTRLARGRKKLKEMLDHEGRRL</sequence>
<dbReference type="InterPro" id="IPR039425">
    <property type="entry name" value="RNA_pol_sigma-70-like"/>
</dbReference>
<evidence type="ECO:0000256" key="1">
    <source>
        <dbReference type="ARBA" id="ARBA00010641"/>
    </source>
</evidence>
<comment type="similarity">
    <text evidence="1">Belongs to the sigma-70 factor family. ECF subfamily.</text>
</comment>
<organism evidence="8 9">
    <name type="scientific">Aminipila luticellarii</name>
    <dbReference type="NCBI Taxonomy" id="2507160"/>
    <lineage>
        <taxon>Bacteria</taxon>
        <taxon>Bacillati</taxon>
        <taxon>Bacillota</taxon>
        <taxon>Clostridia</taxon>
        <taxon>Peptostreptococcales</taxon>
        <taxon>Anaerovoracaceae</taxon>
        <taxon>Aminipila</taxon>
    </lineage>
</organism>
<dbReference type="InterPro" id="IPR036388">
    <property type="entry name" value="WH-like_DNA-bd_sf"/>
</dbReference>
<evidence type="ECO:0000313" key="8">
    <source>
        <dbReference type="EMBL" id="QAT42768.1"/>
    </source>
</evidence>
<dbReference type="PANTHER" id="PTHR43133">
    <property type="entry name" value="RNA POLYMERASE ECF-TYPE SIGMA FACTO"/>
    <property type="match status" value="1"/>
</dbReference>
<keyword evidence="2" id="KW-0805">Transcription regulation</keyword>
<evidence type="ECO:0000256" key="5">
    <source>
        <dbReference type="ARBA" id="ARBA00023163"/>
    </source>
</evidence>
<dbReference type="GO" id="GO:0006352">
    <property type="term" value="P:DNA-templated transcription initiation"/>
    <property type="evidence" value="ECO:0007669"/>
    <property type="project" value="InterPro"/>
</dbReference>
<dbReference type="Gene3D" id="1.10.10.10">
    <property type="entry name" value="Winged helix-like DNA-binding domain superfamily/Winged helix DNA-binding domain"/>
    <property type="match status" value="1"/>
</dbReference>